<feature type="signal peptide" evidence="1">
    <location>
        <begin position="1"/>
        <end position="26"/>
    </location>
</feature>
<protein>
    <recommendedName>
        <fullName evidence="4">Macroglobulin domain-containing protein</fullName>
    </recommendedName>
</protein>
<dbReference type="Proteomes" id="UP000238322">
    <property type="component" value="Unassembled WGS sequence"/>
</dbReference>
<accession>A0A2S8FQW6</accession>
<organism evidence="2 3">
    <name type="scientific">Blastopirellula marina</name>
    <dbReference type="NCBI Taxonomy" id="124"/>
    <lineage>
        <taxon>Bacteria</taxon>
        <taxon>Pseudomonadati</taxon>
        <taxon>Planctomycetota</taxon>
        <taxon>Planctomycetia</taxon>
        <taxon>Pirellulales</taxon>
        <taxon>Pirellulaceae</taxon>
        <taxon>Blastopirellula</taxon>
    </lineage>
</organism>
<evidence type="ECO:0008006" key="4">
    <source>
        <dbReference type="Google" id="ProtNLM"/>
    </source>
</evidence>
<dbReference type="EMBL" id="PUHY01000010">
    <property type="protein sequence ID" value="PQO34234.1"/>
    <property type="molecule type" value="Genomic_DNA"/>
</dbReference>
<dbReference type="AlphaFoldDB" id="A0A2S8FQW6"/>
<sequence length="539" mass="60566">MPAYHFATLSLLTLLSFAFFGTPSFAEELGKLELVLTYGESGLPRDNVFYTGEKVFATLRITGLGDERPYTGQIQVTGMVLDANGEEVLRVEKEPEYYSQVLGGDSIETTLIIDSDKKGIAPGNYTLVSTIQQMPAGRKWEVQTDFRWETNPILHCCEFAWFLDRECKYPAAPVMQPGRFFWLRQRFGHFSFVDRSFSIQAQMKLVRRNNQPVKAEGGKGSYSFKIPPASELPEWIWLPTFEQFTRPGNCRLSLDIADLLSGTEASTTLPVYVGKTPMPSVESNGDLKPFLALTHGKYGNEHDSDYLMGEDIWVTLGFIDKTRGGVTNQKIHAYFLDQNNQVVSDFSLGEVEIRCGFHERYFIKAINFAVNPDRGPVEPVRKVQIELHETTTGAKTVLSAPIRFLPMKELAALNLRVSRDTHDKVPAGQFLTAGQPYYLNCDITKFTVKDYAIDITHSVKAFTEDGQPIAGTELVLEHKRALSVAEKLNEQLPLGMQISLNRPGKFLLRSTFTDNLSGRTYTSDMPIEVVSPFQFVADE</sequence>
<feature type="chain" id="PRO_5015540742" description="Macroglobulin domain-containing protein" evidence="1">
    <location>
        <begin position="27"/>
        <end position="539"/>
    </location>
</feature>
<proteinExistence type="predicted"/>
<gene>
    <name evidence="2" type="ORF">C5Y83_11915</name>
</gene>
<evidence type="ECO:0000313" key="3">
    <source>
        <dbReference type="Proteomes" id="UP000238322"/>
    </source>
</evidence>
<keyword evidence="1" id="KW-0732">Signal</keyword>
<evidence type="ECO:0000256" key="1">
    <source>
        <dbReference type="SAM" id="SignalP"/>
    </source>
</evidence>
<name>A0A2S8FQW6_9BACT</name>
<evidence type="ECO:0000313" key="2">
    <source>
        <dbReference type="EMBL" id="PQO34234.1"/>
    </source>
</evidence>
<reference evidence="2 3" key="1">
    <citation type="submission" date="2018-02" db="EMBL/GenBank/DDBJ databases">
        <title>Comparative genomes isolates from brazilian mangrove.</title>
        <authorList>
            <person name="Araujo J.E."/>
            <person name="Taketani R.G."/>
            <person name="Silva M.C.P."/>
            <person name="Loureco M.V."/>
            <person name="Andreote F.D."/>
        </authorList>
    </citation>
    <scope>NUCLEOTIDE SEQUENCE [LARGE SCALE GENOMIC DNA]</scope>
    <source>
        <strain evidence="2 3">Hex-1 MGV</strain>
    </source>
</reference>
<comment type="caution">
    <text evidence="2">The sequence shown here is derived from an EMBL/GenBank/DDBJ whole genome shotgun (WGS) entry which is preliminary data.</text>
</comment>